<evidence type="ECO:0000313" key="3">
    <source>
        <dbReference type="Proteomes" id="UP001521184"/>
    </source>
</evidence>
<proteinExistence type="predicted"/>
<name>A0ABR3TN72_9PEZI</name>
<sequence length="225" mass="23964">MADSAHGDDDPSTTTSMTTNAPNRKPHLAGRTPGATVKQTPRKPGGRVMALLPAAAKAKAKETPDDEGERTPSKVKQTLSKGGQTPTKVKQTPTKVGQSPSKIKQTPRKPSGRAVAPVTPTTSKRKGDAAAAAGAAAASSGQPGSRTSGKKRGKGKEVTKDVVVRPLPAPKQLRKTGNSPAVVVKEEKEEEVSVAWSLRPWEEKMPHPFVRRSLFFDDPRFTFFD</sequence>
<reference evidence="2 3" key="1">
    <citation type="journal article" date="2023" name="Plant Dis.">
        <title>First Report of Diplodia intermedia Causing Canker and Dieback Diseases on Apple Trees in Canada.</title>
        <authorList>
            <person name="Ellouze W."/>
            <person name="Ilyukhin E."/>
            <person name="Sulman M."/>
            <person name="Ali S."/>
        </authorList>
    </citation>
    <scope>NUCLEOTIDE SEQUENCE [LARGE SCALE GENOMIC DNA]</scope>
    <source>
        <strain evidence="2 3">M45-28</strain>
    </source>
</reference>
<keyword evidence="3" id="KW-1185">Reference proteome</keyword>
<feature type="compositionally biased region" description="Low complexity" evidence="1">
    <location>
        <begin position="83"/>
        <end position="98"/>
    </location>
</feature>
<evidence type="ECO:0000313" key="2">
    <source>
        <dbReference type="EMBL" id="KAL1640957.1"/>
    </source>
</evidence>
<comment type="caution">
    <text evidence="2">The sequence shown here is derived from an EMBL/GenBank/DDBJ whole genome shotgun (WGS) entry which is preliminary data.</text>
</comment>
<organism evidence="2 3">
    <name type="scientific">Diplodia intermedia</name>
    <dbReference type="NCBI Taxonomy" id="856260"/>
    <lineage>
        <taxon>Eukaryota</taxon>
        <taxon>Fungi</taxon>
        <taxon>Dikarya</taxon>
        <taxon>Ascomycota</taxon>
        <taxon>Pezizomycotina</taxon>
        <taxon>Dothideomycetes</taxon>
        <taxon>Dothideomycetes incertae sedis</taxon>
        <taxon>Botryosphaeriales</taxon>
        <taxon>Botryosphaeriaceae</taxon>
        <taxon>Diplodia</taxon>
    </lineage>
</organism>
<evidence type="ECO:0000256" key="1">
    <source>
        <dbReference type="SAM" id="MobiDB-lite"/>
    </source>
</evidence>
<accession>A0ABR3TN72</accession>
<protein>
    <submittedName>
        <fullName evidence="2">Uncharacterized protein</fullName>
    </submittedName>
</protein>
<dbReference type="Proteomes" id="UP001521184">
    <property type="component" value="Unassembled WGS sequence"/>
</dbReference>
<gene>
    <name evidence="2" type="ORF">SLS58_006396</name>
</gene>
<feature type="region of interest" description="Disordered" evidence="1">
    <location>
        <begin position="1"/>
        <end position="189"/>
    </location>
</feature>
<dbReference type="EMBL" id="JAKEKT020000044">
    <property type="protein sequence ID" value="KAL1640957.1"/>
    <property type="molecule type" value="Genomic_DNA"/>
</dbReference>
<feature type="compositionally biased region" description="Low complexity" evidence="1">
    <location>
        <begin position="129"/>
        <end position="147"/>
    </location>
</feature>